<organism evidence="1 2">
    <name type="scientific">Pluteus cervinus</name>
    <dbReference type="NCBI Taxonomy" id="181527"/>
    <lineage>
        <taxon>Eukaryota</taxon>
        <taxon>Fungi</taxon>
        <taxon>Dikarya</taxon>
        <taxon>Basidiomycota</taxon>
        <taxon>Agaricomycotina</taxon>
        <taxon>Agaricomycetes</taxon>
        <taxon>Agaricomycetidae</taxon>
        <taxon>Agaricales</taxon>
        <taxon>Pluteineae</taxon>
        <taxon>Pluteaceae</taxon>
        <taxon>Pluteus</taxon>
    </lineage>
</organism>
<sequence>MAPNNIVSDGQKSYMHLVDTSRPWYKNRRIVVLNLWIMLLSVTSMANGYDDGLQLLKQWELDFNNPSGSKLGLLGAIQNIGGLAAFPFSPYMADILGRKRTVFFGSVVMVLATIVQTASQNVNMFIGARFMLGFGLGFAANTAPMLIMEIAYPTQRGPISSVYNALWPGGALLASWVTFGSFHMNSSWAWRMPSAFQALPSVFQVFLILWGPESPRWLVARGREKEALEVLGYYHGNGNQDDPLVQFEFEEIRTAIHEEQIQARTSWFDLFRTPGNRKRMRIVLAIAVFSQWSDLNKVFDTIGITDPVEQLLINAFLNLWSLILAVGGGLLCDRLGRRTLFITSTAGMLVFFLLQTVCSSQYALHGNKAAGNAVVAFIYLYSAAYAIAYSPLITSYTIEVLPFSLRAKGFTLFGFFVTASLVFNQYVNPIALQKLGWKYYIVYVVWLAFELVYVYLFLVERTLEETAALFDGDTKVAELQRHAAATVGLSGAESHGSTEKVDEKKSESVEGPIVRELEKA</sequence>
<proteinExistence type="predicted"/>
<dbReference type="EMBL" id="ML208856">
    <property type="protein sequence ID" value="TFK59966.1"/>
    <property type="molecule type" value="Genomic_DNA"/>
</dbReference>
<evidence type="ECO:0000313" key="1">
    <source>
        <dbReference type="EMBL" id="TFK59966.1"/>
    </source>
</evidence>
<reference evidence="1 2" key="1">
    <citation type="journal article" date="2019" name="Nat. Ecol. Evol.">
        <title>Megaphylogeny resolves global patterns of mushroom evolution.</title>
        <authorList>
            <person name="Varga T."/>
            <person name="Krizsan K."/>
            <person name="Foldi C."/>
            <person name="Dima B."/>
            <person name="Sanchez-Garcia M."/>
            <person name="Sanchez-Ramirez S."/>
            <person name="Szollosi G.J."/>
            <person name="Szarkandi J.G."/>
            <person name="Papp V."/>
            <person name="Albert L."/>
            <person name="Andreopoulos W."/>
            <person name="Angelini C."/>
            <person name="Antonin V."/>
            <person name="Barry K.W."/>
            <person name="Bougher N.L."/>
            <person name="Buchanan P."/>
            <person name="Buyck B."/>
            <person name="Bense V."/>
            <person name="Catcheside P."/>
            <person name="Chovatia M."/>
            <person name="Cooper J."/>
            <person name="Damon W."/>
            <person name="Desjardin D."/>
            <person name="Finy P."/>
            <person name="Geml J."/>
            <person name="Haridas S."/>
            <person name="Hughes K."/>
            <person name="Justo A."/>
            <person name="Karasinski D."/>
            <person name="Kautmanova I."/>
            <person name="Kiss B."/>
            <person name="Kocsube S."/>
            <person name="Kotiranta H."/>
            <person name="LaButti K.M."/>
            <person name="Lechner B.E."/>
            <person name="Liimatainen K."/>
            <person name="Lipzen A."/>
            <person name="Lukacs Z."/>
            <person name="Mihaltcheva S."/>
            <person name="Morgado L.N."/>
            <person name="Niskanen T."/>
            <person name="Noordeloos M.E."/>
            <person name="Ohm R.A."/>
            <person name="Ortiz-Santana B."/>
            <person name="Ovrebo C."/>
            <person name="Racz N."/>
            <person name="Riley R."/>
            <person name="Savchenko A."/>
            <person name="Shiryaev A."/>
            <person name="Soop K."/>
            <person name="Spirin V."/>
            <person name="Szebenyi C."/>
            <person name="Tomsovsky M."/>
            <person name="Tulloss R.E."/>
            <person name="Uehling J."/>
            <person name="Grigoriev I.V."/>
            <person name="Vagvolgyi C."/>
            <person name="Papp T."/>
            <person name="Martin F.M."/>
            <person name="Miettinen O."/>
            <person name="Hibbett D.S."/>
            <person name="Nagy L.G."/>
        </authorList>
    </citation>
    <scope>NUCLEOTIDE SEQUENCE [LARGE SCALE GENOMIC DNA]</scope>
    <source>
        <strain evidence="1 2">NL-1719</strain>
    </source>
</reference>
<dbReference type="Proteomes" id="UP000308600">
    <property type="component" value="Unassembled WGS sequence"/>
</dbReference>
<name>A0ACD3A345_9AGAR</name>
<protein>
    <submittedName>
        <fullName evidence="1">Hexose transporter</fullName>
    </submittedName>
</protein>
<accession>A0ACD3A345</accession>
<evidence type="ECO:0000313" key="2">
    <source>
        <dbReference type="Proteomes" id="UP000308600"/>
    </source>
</evidence>
<keyword evidence="2" id="KW-1185">Reference proteome</keyword>
<gene>
    <name evidence="1" type="ORF">BDN72DRAFT_872984</name>
</gene>